<organism evidence="1">
    <name type="scientific">Muribaculaceae bacterium Z82</name>
    <dbReference type="NCBI Taxonomy" id="2304548"/>
    <lineage>
        <taxon>Bacteria</taxon>
        <taxon>Pseudomonadati</taxon>
        <taxon>Bacteroidota</taxon>
        <taxon>Bacteroidia</taxon>
        <taxon>Bacteroidales</taxon>
        <taxon>Muribaculaceae</taxon>
    </lineage>
</organism>
<reference evidence="1" key="1">
    <citation type="submission" date="2018-08" db="EMBL/GenBank/DDBJ databases">
        <title>Murine metabolic-syndrome-specific gut microbial biobank.</title>
        <authorList>
            <person name="Liu C."/>
        </authorList>
    </citation>
    <scope>NUCLEOTIDE SEQUENCE [LARGE SCALE GENOMIC DNA]</scope>
    <source>
        <strain evidence="1">Z82</strain>
    </source>
</reference>
<protein>
    <submittedName>
        <fullName evidence="1">Uncharacterized protein</fullName>
    </submittedName>
</protein>
<name>A0A7C9NVE6_9BACT</name>
<accession>A0A7C9NVE6</accession>
<gene>
    <name evidence="1" type="ORF">D1639_06505</name>
</gene>
<dbReference type="EMBL" id="QWKH01000040">
    <property type="protein sequence ID" value="NBI34686.1"/>
    <property type="molecule type" value="Genomic_DNA"/>
</dbReference>
<comment type="caution">
    <text evidence="1">The sequence shown here is derived from an EMBL/GenBank/DDBJ whole genome shotgun (WGS) entry which is preliminary data.</text>
</comment>
<evidence type="ECO:0000313" key="1">
    <source>
        <dbReference type="EMBL" id="NBI34686.1"/>
    </source>
</evidence>
<proteinExistence type="predicted"/>
<sequence length="65" mass="6978">MSATADQELNERIIAVSRLIGSFFGSGEADCPQRGPGVEEGLPESTVIFLEDQPDQGLPFPQSQN</sequence>
<dbReference type="AlphaFoldDB" id="A0A7C9NVE6"/>